<evidence type="ECO:0000256" key="1">
    <source>
        <dbReference type="SAM" id="Coils"/>
    </source>
</evidence>
<evidence type="ECO:0000256" key="2">
    <source>
        <dbReference type="SAM" id="Phobius"/>
    </source>
</evidence>
<feature type="coiled-coil region" evidence="1">
    <location>
        <begin position="12"/>
        <end position="39"/>
    </location>
</feature>
<keyword evidence="2" id="KW-0472">Membrane</keyword>
<reference evidence="3 4" key="1">
    <citation type="submission" date="2018-09" db="EMBL/GenBank/DDBJ databases">
        <title>The draft genome of Acinetobacter sp. strains.</title>
        <authorList>
            <person name="Qin J."/>
            <person name="Feng Y."/>
            <person name="Zong Z."/>
        </authorList>
    </citation>
    <scope>NUCLEOTIDE SEQUENCE [LARGE SCALE GENOMIC DNA]</scope>
    <source>
        <strain evidence="3 4">WCHAc060003</strain>
    </source>
</reference>
<organism evidence="3 4">
    <name type="scientific">Acinetobacter cumulans</name>
    <dbReference type="NCBI Taxonomy" id="2136182"/>
    <lineage>
        <taxon>Bacteria</taxon>
        <taxon>Pseudomonadati</taxon>
        <taxon>Pseudomonadota</taxon>
        <taxon>Gammaproteobacteria</taxon>
        <taxon>Moraxellales</taxon>
        <taxon>Moraxellaceae</taxon>
        <taxon>Acinetobacter</taxon>
    </lineage>
</organism>
<dbReference type="Proteomes" id="UP000267166">
    <property type="component" value="Unassembled WGS sequence"/>
</dbReference>
<gene>
    <name evidence="3" type="ORF">D9K80_17830</name>
</gene>
<keyword evidence="2" id="KW-0812">Transmembrane</keyword>
<keyword evidence="2" id="KW-1133">Transmembrane helix</keyword>
<dbReference type="AlphaFoldDB" id="A0A498CRJ2"/>
<keyword evidence="1" id="KW-0175">Coiled coil</keyword>
<protein>
    <submittedName>
        <fullName evidence="3">Uncharacterized protein</fullName>
    </submittedName>
</protein>
<evidence type="ECO:0000313" key="4">
    <source>
        <dbReference type="Proteomes" id="UP000267166"/>
    </source>
</evidence>
<evidence type="ECO:0000313" key="3">
    <source>
        <dbReference type="EMBL" id="RLL28226.1"/>
    </source>
</evidence>
<dbReference type="EMBL" id="RCHD01000084">
    <property type="protein sequence ID" value="RLL28226.1"/>
    <property type="molecule type" value="Genomic_DNA"/>
</dbReference>
<name>A0A498CRJ2_9GAMM</name>
<accession>A0A498CRJ2</accession>
<comment type="caution">
    <text evidence="3">The sequence shown here is derived from an EMBL/GenBank/DDBJ whole genome shotgun (WGS) entry which is preliminary data.</text>
</comment>
<feature type="transmembrane region" description="Helical" evidence="2">
    <location>
        <begin position="180"/>
        <end position="203"/>
    </location>
</feature>
<proteinExistence type="predicted"/>
<sequence length="238" mass="26870">MNNSKLDFIQSVSEQKQKADQLQTSLHRLSETLKAFEMTIEQSEEPITQNSMLLQQVQRTTIALKSHLSSILTEIGNLSPQAIKETTASYKAQIDALSTQLASIDITEISKVKSSIDSFSVSLQDFQATINRQLQGIKIDQTSLEKSIQSQVQQVIASQSKQINSQFQSLLTEKLNNQRAFHGLLGIVIFTVLMLLINFYFAFQARTNLKTIEAQKQMIQQNAQTITSQINYLNSLRR</sequence>